<proteinExistence type="predicted"/>
<dbReference type="Proteomes" id="UP001180489">
    <property type="component" value="Unassembled WGS sequence"/>
</dbReference>
<gene>
    <name evidence="2" type="ORF">RM863_18315</name>
</gene>
<keyword evidence="3" id="KW-1185">Reference proteome</keyword>
<comment type="caution">
    <text evidence="2">The sequence shown here is derived from an EMBL/GenBank/DDBJ whole genome shotgun (WGS) entry which is preliminary data.</text>
</comment>
<evidence type="ECO:0000256" key="1">
    <source>
        <dbReference type="SAM" id="MobiDB-lite"/>
    </source>
</evidence>
<dbReference type="RefSeq" id="WP_311635743.1">
    <property type="nucleotide sequence ID" value="NZ_JAVRFF010000019.1"/>
</dbReference>
<feature type="region of interest" description="Disordered" evidence="1">
    <location>
        <begin position="25"/>
        <end position="59"/>
    </location>
</feature>
<name>A0ABU2UM01_9ACTN</name>
<evidence type="ECO:0000313" key="3">
    <source>
        <dbReference type="Proteomes" id="UP001180489"/>
    </source>
</evidence>
<reference evidence="2" key="1">
    <citation type="submission" date="2024-05" db="EMBL/GenBank/DDBJ databases">
        <title>30 novel species of actinomycetes from the DSMZ collection.</title>
        <authorList>
            <person name="Nouioui I."/>
        </authorList>
    </citation>
    <scope>NUCLEOTIDE SEQUENCE</scope>
    <source>
        <strain evidence="2">DSM 41014</strain>
    </source>
</reference>
<protein>
    <submittedName>
        <fullName evidence="2">Uncharacterized protein</fullName>
    </submittedName>
</protein>
<evidence type="ECO:0000313" key="2">
    <source>
        <dbReference type="EMBL" id="MDT0474084.1"/>
    </source>
</evidence>
<sequence length="59" mass="6462">MQLTEWARSNGAAIVAFMRRRGRGTTGLASPRLVGTGARGAWPHRTGTAPHHQVRRRDA</sequence>
<organism evidence="2 3">
    <name type="scientific">Streptomyces hintoniae</name>
    <dbReference type="NCBI Taxonomy" id="3075521"/>
    <lineage>
        <taxon>Bacteria</taxon>
        <taxon>Bacillati</taxon>
        <taxon>Actinomycetota</taxon>
        <taxon>Actinomycetes</taxon>
        <taxon>Kitasatosporales</taxon>
        <taxon>Streptomycetaceae</taxon>
        <taxon>Streptomyces</taxon>
    </lineage>
</organism>
<dbReference type="EMBL" id="JAVRFF010000019">
    <property type="protein sequence ID" value="MDT0474084.1"/>
    <property type="molecule type" value="Genomic_DNA"/>
</dbReference>
<accession>A0ABU2UM01</accession>